<proteinExistence type="predicted"/>
<dbReference type="EMBL" id="CAUYUJ010020156">
    <property type="protein sequence ID" value="CAK0896203.1"/>
    <property type="molecule type" value="Genomic_DNA"/>
</dbReference>
<comment type="caution">
    <text evidence="2">The sequence shown here is derived from an EMBL/GenBank/DDBJ whole genome shotgun (WGS) entry which is preliminary data.</text>
</comment>
<feature type="compositionally biased region" description="Basic and acidic residues" evidence="1">
    <location>
        <begin position="21"/>
        <end position="31"/>
    </location>
</feature>
<organism evidence="2 3">
    <name type="scientific">Prorocentrum cordatum</name>
    <dbReference type="NCBI Taxonomy" id="2364126"/>
    <lineage>
        <taxon>Eukaryota</taxon>
        <taxon>Sar</taxon>
        <taxon>Alveolata</taxon>
        <taxon>Dinophyceae</taxon>
        <taxon>Prorocentrales</taxon>
        <taxon>Prorocentraceae</taxon>
        <taxon>Prorocentrum</taxon>
    </lineage>
</organism>
<feature type="region of interest" description="Disordered" evidence="1">
    <location>
        <begin position="1"/>
        <end position="70"/>
    </location>
</feature>
<accession>A0ABN9XA09</accession>
<evidence type="ECO:0000313" key="2">
    <source>
        <dbReference type="EMBL" id="CAK0896203.1"/>
    </source>
</evidence>
<sequence length="218" mass="23543">RFPPEEKEEEEEGRGGGGGGREPRGLVERCAPRAAPPGGALLRGWWPPPRNREATPQGSRDASSGGVTAPTSQTCCSAFLHRRRLRIAFRCGFTTPFCQCNSDVHGFSLSLFLCQCSSAAKRGGVQEGGAQVMTGGMRAAQRGGQPQGRSETRRGAMKSTPHRKPRPGSARAWRQSHSRDMVGPRRNTGGSASSRATTHRSYTLQREPVHVQGPAREQ</sequence>
<keyword evidence="3" id="KW-1185">Reference proteome</keyword>
<evidence type="ECO:0000313" key="3">
    <source>
        <dbReference type="Proteomes" id="UP001189429"/>
    </source>
</evidence>
<feature type="compositionally biased region" description="Low complexity" evidence="1">
    <location>
        <begin position="32"/>
        <end position="44"/>
    </location>
</feature>
<protein>
    <submittedName>
        <fullName evidence="2">Uncharacterized protein</fullName>
    </submittedName>
</protein>
<reference evidence="2" key="1">
    <citation type="submission" date="2023-10" db="EMBL/GenBank/DDBJ databases">
        <authorList>
            <person name="Chen Y."/>
            <person name="Shah S."/>
            <person name="Dougan E. K."/>
            <person name="Thang M."/>
            <person name="Chan C."/>
        </authorList>
    </citation>
    <scope>NUCLEOTIDE SEQUENCE [LARGE SCALE GENOMIC DNA]</scope>
</reference>
<gene>
    <name evidence="2" type="ORF">PCOR1329_LOCUS74729</name>
</gene>
<feature type="compositionally biased region" description="Acidic residues" evidence="1">
    <location>
        <begin position="1"/>
        <end position="12"/>
    </location>
</feature>
<feature type="non-terminal residue" evidence="2">
    <location>
        <position position="1"/>
    </location>
</feature>
<feature type="compositionally biased region" description="Polar residues" evidence="1">
    <location>
        <begin position="188"/>
        <end position="204"/>
    </location>
</feature>
<dbReference type="Proteomes" id="UP001189429">
    <property type="component" value="Unassembled WGS sequence"/>
</dbReference>
<evidence type="ECO:0000256" key="1">
    <source>
        <dbReference type="SAM" id="MobiDB-lite"/>
    </source>
</evidence>
<feature type="compositionally biased region" description="Polar residues" evidence="1">
    <location>
        <begin position="54"/>
        <end position="70"/>
    </location>
</feature>
<feature type="region of interest" description="Disordered" evidence="1">
    <location>
        <begin position="136"/>
        <end position="218"/>
    </location>
</feature>
<name>A0ABN9XA09_9DINO</name>